<accession>A0A6F9DKC7</accession>
<keyword evidence="3" id="KW-0132">Cell division</keyword>
<sequence length="226" mass="25797">MAAAKQLNKITLKGSAAIVSEFFFYGINNILYQRGVYPPEMFKQEKKYGLTILVSTDETLLTYLNDNVLPQLQGNVMLLSSVLPLFCQRQQLFLQIEWLEKGAVKRLVVVIRESETNETLERWQFEIQCESDKSENGKPATKSKETINSEIRAVIRQVTATVTFLPLLECPCSFDLLFYTDKNLEVSEKWEDSSPCLIPNSEEVKLRSFSTSVHKVDGAVSYKFSM</sequence>
<dbReference type="GO" id="GO:0000776">
    <property type="term" value="C:kinetochore"/>
    <property type="evidence" value="ECO:0007669"/>
    <property type="project" value="TreeGrafter"/>
</dbReference>
<evidence type="ECO:0000256" key="3">
    <source>
        <dbReference type="ARBA" id="ARBA00022618"/>
    </source>
</evidence>
<dbReference type="InterPro" id="IPR045091">
    <property type="entry name" value="Mad2-like"/>
</dbReference>
<protein>
    <submittedName>
        <fullName evidence="8">Mitotic spindle assembly checkpoint protein MAD2A-like</fullName>
    </submittedName>
</protein>
<reference evidence="8" key="1">
    <citation type="submission" date="2020-04" db="EMBL/GenBank/DDBJ databases">
        <authorList>
            <person name="Neveu A P."/>
        </authorList>
    </citation>
    <scope>NUCLEOTIDE SEQUENCE</scope>
    <source>
        <tissue evidence="8">Whole embryo</tissue>
    </source>
</reference>
<gene>
    <name evidence="8" type="primary">Mad2l1</name>
</gene>
<evidence type="ECO:0000256" key="1">
    <source>
        <dbReference type="ARBA" id="ARBA00004123"/>
    </source>
</evidence>
<evidence type="ECO:0000256" key="6">
    <source>
        <dbReference type="ARBA" id="ARBA00023306"/>
    </source>
</evidence>
<dbReference type="Gene3D" id="3.30.900.10">
    <property type="entry name" value="HORMA domain"/>
    <property type="match status" value="1"/>
</dbReference>
<dbReference type="PANTHER" id="PTHR11842">
    <property type="entry name" value="MITOTIC SPINDLE ASSEMBLY CHECKPOINT PROTEIN MAD2"/>
    <property type="match status" value="1"/>
</dbReference>
<dbReference type="SUPFAM" id="SSF56019">
    <property type="entry name" value="The spindle assembly checkpoint protein mad2"/>
    <property type="match status" value="2"/>
</dbReference>
<comment type="subcellular location">
    <subcellularLocation>
        <location evidence="1">Nucleus</location>
    </subcellularLocation>
</comment>
<dbReference type="GO" id="GO:0007094">
    <property type="term" value="P:mitotic spindle assembly checkpoint signaling"/>
    <property type="evidence" value="ECO:0007669"/>
    <property type="project" value="TreeGrafter"/>
</dbReference>
<keyword evidence="5" id="KW-0539">Nucleus</keyword>
<dbReference type="AlphaFoldDB" id="A0A6F9DKC7"/>
<evidence type="ECO:0000256" key="4">
    <source>
        <dbReference type="ARBA" id="ARBA00022776"/>
    </source>
</evidence>
<keyword evidence="6" id="KW-0131">Cell cycle</keyword>
<evidence type="ECO:0000256" key="5">
    <source>
        <dbReference type="ARBA" id="ARBA00023242"/>
    </source>
</evidence>
<feature type="domain" description="HORMA" evidence="7">
    <location>
        <begin position="13"/>
        <end position="220"/>
    </location>
</feature>
<evidence type="ECO:0000259" key="7">
    <source>
        <dbReference type="PROSITE" id="PS50815"/>
    </source>
</evidence>
<dbReference type="Pfam" id="PF02301">
    <property type="entry name" value="HORMA"/>
    <property type="match status" value="1"/>
</dbReference>
<dbReference type="GO" id="GO:0005737">
    <property type="term" value="C:cytoplasm"/>
    <property type="evidence" value="ECO:0007669"/>
    <property type="project" value="TreeGrafter"/>
</dbReference>
<dbReference type="PROSITE" id="PS50815">
    <property type="entry name" value="HORMA"/>
    <property type="match status" value="1"/>
</dbReference>
<organism evidence="8">
    <name type="scientific">Phallusia mammillata</name>
    <dbReference type="NCBI Taxonomy" id="59560"/>
    <lineage>
        <taxon>Eukaryota</taxon>
        <taxon>Metazoa</taxon>
        <taxon>Chordata</taxon>
        <taxon>Tunicata</taxon>
        <taxon>Ascidiacea</taxon>
        <taxon>Phlebobranchia</taxon>
        <taxon>Ascidiidae</taxon>
        <taxon>Phallusia</taxon>
    </lineage>
</organism>
<dbReference type="GO" id="GO:0051301">
    <property type="term" value="P:cell division"/>
    <property type="evidence" value="ECO:0007669"/>
    <property type="project" value="UniProtKB-KW"/>
</dbReference>
<name>A0A6F9DKC7_9ASCI</name>
<comment type="similarity">
    <text evidence="2">Belongs to the MAD2 family.</text>
</comment>
<proteinExistence type="evidence at transcript level"/>
<dbReference type="PANTHER" id="PTHR11842:SF11">
    <property type="entry name" value="MITOTIC SPINDLE ASSEMBLY CHECKPOINT PROTEIN MAD2A"/>
    <property type="match status" value="1"/>
</dbReference>
<dbReference type="InterPro" id="IPR003511">
    <property type="entry name" value="HORMA_dom"/>
</dbReference>
<dbReference type="GO" id="GO:0005654">
    <property type="term" value="C:nucleoplasm"/>
    <property type="evidence" value="ECO:0007669"/>
    <property type="project" value="TreeGrafter"/>
</dbReference>
<evidence type="ECO:0000313" key="8">
    <source>
        <dbReference type="EMBL" id="CAB3263589.1"/>
    </source>
</evidence>
<evidence type="ECO:0000256" key="2">
    <source>
        <dbReference type="ARBA" id="ARBA00010348"/>
    </source>
</evidence>
<dbReference type="EMBL" id="LR787727">
    <property type="protein sequence ID" value="CAB3263589.1"/>
    <property type="molecule type" value="mRNA"/>
</dbReference>
<dbReference type="InterPro" id="IPR036570">
    <property type="entry name" value="HORMA_dom_sf"/>
</dbReference>
<keyword evidence="4" id="KW-0498">Mitosis</keyword>